<protein>
    <recommendedName>
        <fullName evidence="4">Chorismate dehydratase</fullName>
        <ecNumber evidence="4">4.2.1.151</ecNumber>
    </recommendedName>
    <alternativeName>
        <fullName evidence="4">Menaquinone biosynthetic enzyme MqnA</fullName>
    </alternativeName>
</protein>
<dbReference type="EC" id="4.2.1.151" evidence="4"/>
<comment type="pathway">
    <text evidence="1 4">Quinol/quinone metabolism; menaquinone biosynthesis.</text>
</comment>
<dbReference type="PANTHER" id="PTHR37690:SF1">
    <property type="entry name" value="CHORISMATE DEHYDRATASE"/>
    <property type="match status" value="1"/>
</dbReference>
<evidence type="ECO:0000313" key="5">
    <source>
        <dbReference type="EMBL" id="WQD37340.1"/>
    </source>
</evidence>
<dbReference type="Gene3D" id="3.40.190.10">
    <property type="entry name" value="Periplasmic binding protein-like II"/>
    <property type="match status" value="2"/>
</dbReference>
<accession>A0ABZ0W247</accession>
<keyword evidence="2 4" id="KW-0474">Menaquinone biosynthesis</keyword>
<evidence type="ECO:0000313" key="6">
    <source>
        <dbReference type="Proteomes" id="UP001325680"/>
    </source>
</evidence>
<evidence type="ECO:0000256" key="1">
    <source>
        <dbReference type="ARBA" id="ARBA00004863"/>
    </source>
</evidence>
<proteinExistence type="inferred from homology"/>
<evidence type="ECO:0000256" key="4">
    <source>
        <dbReference type="HAMAP-Rule" id="MF_00995"/>
    </source>
</evidence>
<comment type="similarity">
    <text evidence="4">Belongs to the MqnA/MqnD family. MqnA subfamily.</text>
</comment>
<dbReference type="RefSeq" id="WP_114792368.1">
    <property type="nucleotide sequence ID" value="NZ_CP139960.1"/>
</dbReference>
<comment type="catalytic activity">
    <reaction evidence="4">
        <text>chorismate = 3-[(1-carboxyvinyl)-oxy]benzoate + H2O</text>
        <dbReference type="Rhea" id="RHEA:40051"/>
        <dbReference type="ChEBI" id="CHEBI:15377"/>
        <dbReference type="ChEBI" id="CHEBI:29748"/>
        <dbReference type="ChEBI" id="CHEBI:76981"/>
        <dbReference type="EC" id="4.2.1.151"/>
    </reaction>
</comment>
<dbReference type="InterPro" id="IPR030868">
    <property type="entry name" value="MqnA"/>
</dbReference>
<dbReference type="PANTHER" id="PTHR37690">
    <property type="entry name" value="CHORISMATE DEHYDRATASE"/>
    <property type="match status" value="1"/>
</dbReference>
<keyword evidence="6" id="KW-1185">Reference proteome</keyword>
<dbReference type="HAMAP" id="MF_00995">
    <property type="entry name" value="MqnA"/>
    <property type="match status" value="1"/>
</dbReference>
<gene>
    <name evidence="4" type="primary">mqnA</name>
    <name evidence="5" type="ORF">U0035_16860</name>
</gene>
<organism evidence="5 6">
    <name type="scientific">Niabella yanshanensis</name>
    <dbReference type="NCBI Taxonomy" id="577386"/>
    <lineage>
        <taxon>Bacteria</taxon>
        <taxon>Pseudomonadati</taxon>
        <taxon>Bacteroidota</taxon>
        <taxon>Chitinophagia</taxon>
        <taxon>Chitinophagales</taxon>
        <taxon>Chitinophagaceae</taxon>
        <taxon>Niabella</taxon>
    </lineage>
</organism>
<sequence>MEQNIRVGIVSYLNTRPLIYGLQRLPIKNEIELIEAYPASLAEKLKTGAIDLGLVPVAVVPQLPKYYINGHYCIGAVGDVASVALFSEQPIDQIKKIRLDYQSCSSVNLLKWLVKHHWKIEVEFIDAKDESYINGIKGDTAAVIIGDRALAQRPNFKYIYDLAGEWKMATGLPFVFAAWVSTKKLPDDFILKFDEANAYGLQHIDEIAAEHHNGVYDLKKYFSVNLSYELDEDKRKGMAKFISEIPTIR</sequence>
<dbReference type="Pfam" id="PF02621">
    <property type="entry name" value="VitK2_biosynth"/>
    <property type="match status" value="1"/>
</dbReference>
<dbReference type="InterPro" id="IPR003773">
    <property type="entry name" value="Menaquinone_biosynth"/>
</dbReference>
<dbReference type="Proteomes" id="UP001325680">
    <property type="component" value="Chromosome"/>
</dbReference>
<evidence type="ECO:0000256" key="3">
    <source>
        <dbReference type="ARBA" id="ARBA00023239"/>
    </source>
</evidence>
<dbReference type="SUPFAM" id="SSF53850">
    <property type="entry name" value="Periplasmic binding protein-like II"/>
    <property type="match status" value="1"/>
</dbReference>
<keyword evidence="3 4" id="KW-0456">Lyase</keyword>
<reference evidence="5 6" key="1">
    <citation type="submission" date="2023-12" db="EMBL/GenBank/DDBJ databases">
        <title>Genome sequencing and assembly of bacterial species from a model synthetic community.</title>
        <authorList>
            <person name="Hogle S.L."/>
        </authorList>
    </citation>
    <scope>NUCLEOTIDE SEQUENCE [LARGE SCALE GENOMIC DNA]</scope>
    <source>
        <strain evidence="5 6">HAMBI_3031</strain>
    </source>
</reference>
<name>A0ABZ0W247_9BACT</name>
<dbReference type="EMBL" id="CP139960">
    <property type="protein sequence ID" value="WQD37340.1"/>
    <property type="molecule type" value="Genomic_DNA"/>
</dbReference>
<dbReference type="CDD" id="cd13634">
    <property type="entry name" value="PBP2_Sco4506"/>
    <property type="match status" value="1"/>
</dbReference>
<comment type="function">
    <text evidence="4">Catalyzes the dehydration of chorismate into 3-[(1-carboxyvinyl)oxy]benzoate, a step in the biosynthesis of menaquinone (MK, vitamin K2).</text>
</comment>
<evidence type="ECO:0000256" key="2">
    <source>
        <dbReference type="ARBA" id="ARBA00022428"/>
    </source>
</evidence>